<dbReference type="Proteomes" id="UP000618943">
    <property type="component" value="Unassembled WGS sequence"/>
</dbReference>
<reference evidence="2 3" key="1">
    <citation type="submission" date="2020-12" db="EMBL/GenBank/DDBJ databases">
        <title>YIM B01967 draft genome.</title>
        <authorList>
            <person name="Yan X."/>
        </authorList>
    </citation>
    <scope>NUCLEOTIDE SEQUENCE [LARGE SCALE GENOMIC DNA]</scope>
    <source>
        <strain evidence="2 3">YIM B01967</strain>
    </source>
</reference>
<organism evidence="2 3">
    <name type="scientific">Viridibacillus soli</name>
    <dbReference type="NCBI Taxonomy" id="2798301"/>
    <lineage>
        <taxon>Bacteria</taxon>
        <taxon>Bacillati</taxon>
        <taxon>Bacillota</taxon>
        <taxon>Bacilli</taxon>
        <taxon>Bacillales</taxon>
        <taxon>Caryophanaceae</taxon>
        <taxon>Viridibacillus</taxon>
    </lineage>
</organism>
<evidence type="ECO:0000313" key="3">
    <source>
        <dbReference type="Proteomes" id="UP000618943"/>
    </source>
</evidence>
<dbReference type="RefSeq" id="WP_200748188.1">
    <property type="nucleotide sequence ID" value="NZ_JAEOAH010000004.1"/>
</dbReference>
<dbReference type="EMBL" id="JAEOAH010000004">
    <property type="protein sequence ID" value="MBK3494224.1"/>
    <property type="molecule type" value="Genomic_DNA"/>
</dbReference>
<evidence type="ECO:0000313" key="2">
    <source>
        <dbReference type="EMBL" id="MBK3494224.1"/>
    </source>
</evidence>
<evidence type="ECO:0008006" key="4">
    <source>
        <dbReference type="Google" id="ProtNLM"/>
    </source>
</evidence>
<evidence type="ECO:0000256" key="1">
    <source>
        <dbReference type="SAM" id="Phobius"/>
    </source>
</evidence>
<gene>
    <name evidence="2" type="ORF">JFL43_05005</name>
</gene>
<protein>
    <recommendedName>
        <fullName evidence="4">Nudix hydrolase domain-containing protein</fullName>
    </recommendedName>
</protein>
<accession>A0ABS1H479</accession>
<keyword evidence="1" id="KW-0472">Membrane</keyword>
<keyword evidence="1" id="KW-0812">Transmembrane</keyword>
<sequence length="78" mass="8911">MTITEQMKGYSKWDILLFFSFIYLIAKALKMTNANKNVVAVKGVLLNEGKVLIVQRAQDDEMGGGFKKNHVFSLNEWK</sequence>
<name>A0ABS1H479_9BACL</name>
<comment type="caution">
    <text evidence="2">The sequence shown here is derived from an EMBL/GenBank/DDBJ whole genome shotgun (WGS) entry which is preliminary data.</text>
</comment>
<keyword evidence="3" id="KW-1185">Reference proteome</keyword>
<feature type="transmembrane region" description="Helical" evidence="1">
    <location>
        <begin position="12"/>
        <end position="29"/>
    </location>
</feature>
<keyword evidence="1" id="KW-1133">Transmembrane helix</keyword>
<proteinExistence type="predicted"/>